<dbReference type="SUPFAM" id="SSF52540">
    <property type="entry name" value="P-loop containing nucleoside triphosphate hydrolases"/>
    <property type="match status" value="1"/>
</dbReference>
<dbReference type="Pfam" id="PF23598">
    <property type="entry name" value="LRR_14"/>
    <property type="match status" value="1"/>
</dbReference>
<reference evidence="5" key="2">
    <citation type="submission" date="2021-03" db="UniProtKB">
        <authorList>
            <consortium name="EnsemblPlants"/>
        </authorList>
    </citation>
    <scope>IDENTIFICATION</scope>
</reference>
<evidence type="ECO:0000256" key="1">
    <source>
        <dbReference type="ARBA" id="ARBA00022737"/>
    </source>
</evidence>
<evidence type="ECO:0000256" key="2">
    <source>
        <dbReference type="ARBA" id="ARBA00022821"/>
    </source>
</evidence>
<protein>
    <submittedName>
        <fullName evidence="5">Uncharacterized protein</fullName>
    </submittedName>
</protein>
<keyword evidence="6" id="KW-1185">Reference proteome</keyword>
<dbReference type="EnsemblPlants" id="evm.model.03.1756">
    <property type="protein sequence ID" value="cds.evm.model.03.1756"/>
    <property type="gene ID" value="evm.TU.03.1756"/>
</dbReference>
<feature type="domain" description="Disease resistance R13L4/SHOC-2-like LRR" evidence="4">
    <location>
        <begin position="251"/>
        <end position="363"/>
    </location>
</feature>
<name>A0A803P6J1_CANSA</name>
<dbReference type="PANTHER" id="PTHR23155">
    <property type="entry name" value="DISEASE RESISTANCE PROTEIN RP"/>
    <property type="match status" value="1"/>
</dbReference>
<dbReference type="SUPFAM" id="SSF52058">
    <property type="entry name" value="L domain-like"/>
    <property type="match status" value="1"/>
</dbReference>
<dbReference type="Gene3D" id="1.10.8.430">
    <property type="entry name" value="Helical domain of apoptotic protease-activating factors"/>
    <property type="match status" value="1"/>
</dbReference>
<evidence type="ECO:0000259" key="3">
    <source>
        <dbReference type="Pfam" id="PF23559"/>
    </source>
</evidence>
<evidence type="ECO:0000313" key="6">
    <source>
        <dbReference type="Proteomes" id="UP000596661"/>
    </source>
</evidence>
<dbReference type="EMBL" id="UZAU01000331">
    <property type="status" value="NOT_ANNOTATED_CDS"/>
    <property type="molecule type" value="Genomic_DNA"/>
</dbReference>
<keyword evidence="2" id="KW-0611">Plant defense</keyword>
<dbReference type="InterPro" id="IPR036388">
    <property type="entry name" value="WH-like_DNA-bd_sf"/>
</dbReference>
<dbReference type="InterPro" id="IPR027417">
    <property type="entry name" value="P-loop_NTPase"/>
</dbReference>
<evidence type="ECO:0000313" key="5">
    <source>
        <dbReference type="EnsemblPlants" id="cds.evm.model.03.1756"/>
    </source>
</evidence>
<evidence type="ECO:0000259" key="4">
    <source>
        <dbReference type="Pfam" id="PF23598"/>
    </source>
</evidence>
<dbReference type="Gene3D" id="1.10.10.10">
    <property type="entry name" value="Winged helix-like DNA-binding domain superfamily/Winged helix DNA-binding domain"/>
    <property type="match status" value="1"/>
</dbReference>
<dbReference type="InterPro" id="IPR058922">
    <property type="entry name" value="WHD_DRP"/>
</dbReference>
<dbReference type="Gene3D" id="3.80.10.10">
    <property type="entry name" value="Ribonuclease Inhibitor"/>
    <property type="match status" value="1"/>
</dbReference>
<feature type="domain" description="Disease resistance protein winged helix" evidence="3">
    <location>
        <begin position="113"/>
        <end position="193"/>
    </location>
</feature>
<sequence length="373" mass="43940">MMGAEERMIRLEVLTKEVCWSIFSKIAFFNREQNSQLVRIGRELVHKCQGLPLAAKTLGSLMRLKRHVHQWNYILNSALWNIEDVQVNVFVPFMLSYHDLPPLEKVCLLYCCVFPKDHVIDRDELITMWLSQDFFSPSKNLEQQDLSCIEQWFELQAKDCFENLAARSFFQDFKKDNDGRIEKCKMHDLIHDFLQYLTAKEYFMVDTYSNNQGREGTVSTTVNQANEKARHATLLLESDSQIPESVNMKRHLRTLFITSSDGSTFLRLNLENFKLVRTLHLSGARIVEIPKEIKELIHLRYLCISDNYHLKELPEQVCDLYNLMTLRIYRCPEFQTWPKQMSKLKNLRYLYVKGCDKIKAPAGLAIWDIKIFH</sequence>
<organism evidence="5 6">
    <name type="scientific">Cannabis sativa</name>
    <name type="common">Hemp</name>
    <name type="synonym">Marijuana</name>
    <dbReference type="NCBI Taxonomy" id="3483"/>
    <lineage>
        <taxon>Eukaryota</taxon>
        <taxon>Viridiplantae</taxon>
        <taxon>Streptophyta</taxon>
        <taxon>Embryophyta</taxon>
        <taxon>Tracheophyta</taxon>
        <taxon>Spermatophyta</taxon>
        <taxon>Magnoliopsida</taxon>
        <taxon>eudicotyledons</taxon>
        <taxon>Gunneridae</taxon>
        <taxon>Pentapetalae</taxon>
        <taxon>rosids</taxon>
        <taxon>fabids</taxon>
        <taxon>Rosales</taxon>
        <taxon>Cannabaceae</taxon>
        <taxon>Cannabis</taxon>
    </lineage>
</organism>
<dbReference type="OMA" id="HRSAREC"/>
<dbReference type="Proteomes" id="UP000596661">
    <property type="component" value="Chromosome 3"/>
</dbReference>
<dbReference type="InterPro" id="IPR032675">
    <property type="entry name" value="LRR_dom_sf"/>
</dbReference>
<dbReference type="PANTHER" id="PTHR23155:SF1205">
    <property type="entry name" value="DISEASE RESISTANCE PROTEIN RPM1"/>
    <property type="match status" value="1"/>
</dbReference>
<dbReference type="GO" id="GO:0043531">
    <property type="term" value="F:ADP binding"/>
    <property type="evidence" value="ECO:0007669"/>
    <property type="project" value="InterPro"/>
</dbReference>
<reference evidence="5" key="1">
    <citation type="submission" date="2018-11" db="EMBL/GenBank/DDBJ databases">
        <authorList>
            <person name="Grassa J C."/>
        </authorList>
    </citation>
    <scope>NUCLEOTIDE SEQUENCE [LARGE SCALE GENOMIC DNA]</scope>
</reference>
<dbReference type="InterPro" id="IPR042197">
    <property type="entry name" value="Apaf_helical"/>
</dbReference>
<keyword evidence="1" id="KW-0677">Repeat</keyword>
<dbReference type="Gramene" id="evm.model.03.1756">
    <property type="protein sequence ID" value="cds.evm.model.03.1756"/>
    <property type="gene ID" value="evm.TU.03.1756"/>
</dbReference>
<dbReference type="InterPro" id="IPR044974">
    <property type="entry name" value="Disease_R_plants"/>
</dbReference>
<accession>A0A803P6J1</accession>
<dbReference type="Pfam" id="PF23559">
    <property type="entry name" value="WHD_DRP"/>
    <property type="match status" value="1"/>
</dbReference>
<dbReference type="AlphaFoldDB" id="A0A803P6J1"/>
<dbReference type="GO" id="GO:0098542">
    <property type="term" value="P:defense response to other organism"/>
    <property type="evidence" value="ECO:0007669"/>
    <property type="project" value="TreeGrafter"/>
</dbReference>
<dbReference type="InterPro" id="IPR055414">
    <property type="entry name" value="LRR_R13L4/SHOC2-like"/>
</dbReference>
<proteinExistence type="predicted"/>